<dbReference type="InterPro" id="IPR020846">
    <property type="entry name" value="MFS_dom"/>
</dbReference>
<evidence type="ECO:0000256" key="1">
    <source>
        <dbReference type="ARBA" id="ARBA00022692"/>
    </source>
</evidence>
<gene>
    <name evidence="6" type="ORF">CO174_01230</name>
</gene>
<dbReference type="PROSITE" id="PS50850">
    <property type="entry name" value="MFS"/>
    <property type="match status" value="1"/>
</dbReference>
<keyword evidence="1 4" id="KW-0812">Transmembrane</keyword>
<evidence type="ECO:0000256" key="2">
    <source>
        <dbReference type="ARBA" id="ARBA00022989"/>
    </source>
</evidence>
<feature type="domain" description="Major facilitator superfamily (MFS) profile" evidence="5">
    <location>
        <begin position="1"/>
        <end position="389"/>
    </location>
</feature>
<evidence type="ECO:0000259" key="5">
    <source>
        <dbReference type="PROSITE" id="PS50850"/>
    </source>
</evidence>
<evidence type="ECO:0000313" key="7">
    <source>
        <dbReference type="Proteomes" id="UP000229385"/>
    </source>
</evidence>
<evidence type="ECO:0000256" key="4">
    <source>
        <dbReference type="SAM" id="Phobius"/>
    </source>
</evidence>
<dbReference type="InterPro" id="IPR053160">
    <property type="entry name" value="MFS_DHA3_Transporter"/>
</dbReference>
<dbReference type="CDD" id="cd06174">
    <property type="entry name" value="MFS"/>
    <property type="match status" value="1"/>
</dbReference>
<feature type="transmembrane region" description="Helical" evidence="4">
    <location>
        <begin position="161"/>
        <end position="177"/>
    </location>
</feature>
<dbReference type="GO" id="GO:0022857">
    <property type="term" value="F:transmembrane transporter activity"/>
    <property type="evidence" value="ECO:0007669"/>
    <property type="project" value="InterPro"/>
</dbReference>
<dbReference type="InterPro" id="IPR011701">
    <property type="entry name" value="MFS"/>
</dbReference>
<reference evidence="7" key="1">
    <citation type="submission" date="2017-09" db="EMBL/GenBank/DDBJ databases">
        <title>Depth-based differentiation of microbial function through sediment-hosted aquifers and enrichment of novel symbionts in the deep terrestrial subsurface.</title>
        <authorList>
            <person name="Probst A.J."/>
            <person name="Ladd B."/>
            <person name="Jarett J.K."/>
            <person name="Geller-Mcgrath D.E."/>
            <person name="Sieber C.M.K."/>
            <person name="Emerson J.B."/>
            <person name="Anantharaman K."/>
            <person name="Thomas B.C."/>
            <person name="Malmstrom R."/>
            <person name="Stieglmeier M."/>
            <person name="Klingl A."/>
            <person name="Woyke T."/>
            <person name="Ryan C.M."/>
            <person name="Banfield J.F."/>
        </authorList>
    </citation>
    <scope>NUCLEOTIDE SEQUENCE [LARGE SCALE GENOMIC DNA]</scope>
</reference>
<name>A0A2M7XDH9_9BACT</name>
<accession>A0A2M7XDH9</accession>
<comment type="caution">
    <text evidence="6">The sequence shown here is derived from an EMBL/GenBank/DDBJ whole genome shotgun (WGS) entry which is preliminary data.</text>
</comment>
<dbReference type="PANTHER" id="PTHR23530">
    <property type="entry name" value="TRANSPORT PROTEIN-RELATED"/>
    <property type="match status" value="1"/>
</dbReference>
<feature type="transmembrane region" description="Helical" evidence="4">
    <location>
        <begin position="243"/>
        <end position="261"/>
    </location>
</feature>
<feature type="transmembrane region" description="Helical" evidence="4">
    <location>
        <begin position="136"/>
        <end position="155"/>
    </location>
</feature>
<protein>
    <recommendedName>
        <fullName evidence="5">Major facilitator superfamily (MFS) profile domain-containing protein</fullName>
    </recommendedName>
</protein>
<feature type="transmembrane region" description="Helical" evidence="4">
    <location>
        <begin position="7"/>
        <end position="26"/>
    </location>
</feature>
<organism evidence="6 7">
    <name type="scientific">Candidatus Uhrbacteria bacterium CG_4_9_14_3_um_filter_50_9</name>
    <dbReference type="NCBI Taxonomy" id="1975035"/>
    <lineage>
        <taxon>Bacteria</taxon>
        <taxon>Candidatus Uhriibacteriota</taxon>
    </lineage>
</organism>
<dbReference type="EMBL" id="PFWU01000015">
    <property type="protein sequence ID" value="PJA45940.1"/>
    <property type="molecule type" value="Genomic_DNA"/>
</dbReference>
<dbReference type="SUPFAM" id="SSF103473">
    <property type="entry name" value="MFS general substrate transporter"/>
    <property type="match status" value="1"/>
</dbReference>
<keyword evidence="3 4" id="KW-0472">Membrane</keyword>
<feature type="transmembrane region" description="Helical" evidence="4">
    <location>
        <begin position="273"/>
        <end position="298"/>
    </location>
</feature>
<dbReference type="Gene3D" id="1.20.1250.20">
    <property type="entry name" value="MFS general substrate transporter like domains"/>
    <property type="match status" value="1"/>
</dbReference>
<proteinExistence type="predicted"/>
<feature type="transmembrane region" description="Helical" evidence="4">
    <location>
        <begin position="74"/>
        <end position="93"/>
    </location>
</feature>
<feature type="transmembrane region" description="Helical" evidence="4">
    <location>
        <begin position="208"/>
        <end position="231"/>
    </location>
</feature>
<feature type="transmembrane region" description="Helical" evidence="4">
    <location>
        <begin position="32"/>
        <end position="53"/>
    </location>
</feature>
<feature type="transmembrane region" description="Helical" evidence="4">
    <location>
        <begin position="366"/>
        <end position="384"/>
    </location>
</feature>
<sequence length="389" mass="42536">MSSARLYYLFMVLIHIGMGATVTAYTPFLQSIGLSLAEIGLVNTVFWTVLILAELPTGMLADGRSRAWSMKLGGAFYSAGALSYIFAGSFWSAAFAESLIGIGGAFISGAGTAWITDALQREGRSKELRQVYGTEALIKSVLMLIGGFLGAGIGLVNYRLIWVPFVVTGLAAAFVAHRHMNGKGEPLEYVSELEAFRLAWRQLRTSRALIWLIGALIVFGAVISFNHYWAIYFTEEVGQFNVAYVWVVAYLGLVSASQIVRKLTIPLGSESRLIVLSVFITGAGLGLTAIAPALWFSIPAVVLHEFGRGLFQPLTDSFVQHRVHSSYRATFGSLQSFLGRMGFAIVPLIVWLTIQGRPDTQEPIMFVWSGCAIFLITGSLLLWITRPRT</sequence>
<evidence type="ECO:0000313" key="6">
    <source>
        <dbReference type="EMBL" id="PJA45940.1"/>
    </source>
</evidence>
<dbReference type="Pfam" id="PF07690">
    <property type="entry name" value="MFS_1"/>
    <property type="match status" value="1"/>
</dbReference>
<dbReference type="Proteomes" id="UP000229385">
    <property type="component" value="Unassembled WGS sequence"/>
</dbReference>
<evidence type="ECO:0000256" key="3">
    <source>
        <dbReference type="ARBA" id="ARBA00023136"/>
    </source>
</evidence>
<dbReference type="InterPro" id="IPR036259">
    <property type="entry name" value="MFS_trans_sf"/>
</dbReference>
<dbReference type="AlphaFoldDB" id="A0A2M7XDH9"/>
<keyword evidence="2 4" id="KW-1133">Transmembrane helix</keyword>
<dbReference type="PANTHER" id="PTHR23530:SF1">
    <property type="entry name" value="PERMEASE, MAJOR FACILITATOR SUPERFAMILY-RELATED"/>
    <property type="match status" value="1"/>
</dbReference>
<feature type="transmembrane region" description="Helical" evidence="4">
    <location>
        <begin position="337"/>
        <end position="354"/>
    </location>
</feature>
<feature type="transmembrane region" description="Helical" evidence="4">
    <location>
        <begin position="99"/>
        <end position="116"/>
    </location>
</feature>